<evidence type="ECO:0000256" key="1">
    <source>
        <dbReference type="ARBA" id="ARBA00012513"/>
    </source>
</evidence>
<evidence type="ECO:0000256" key="3">
    <source>
        <dbReference type="ARBA" id="ARBA00022679"/>
    </source>
</evidence>
<keyword evidence="2" id="KW-0723">Serine/threonine-protein kinase</keyword>
<feature type="region of interest" description="Disordered" evidence="8">
    <location>
        <begin position="329"/>
        <end position="378"/>
    </location>
</feature>
<dbReference type="PROSITE" id="PS50011">
    <property type="entry name" value="PROTEIN_KINASE_DOM"/>
    <property type="match status" value="1"/>
</dbReference>
<dbReference type="InterPro" id="IPR028994">
    <property type="entry name" value="Integrin_alpha_N"/>
</dbReference>
<keyword evidence="3" id="KW-0808">Transferase</keyword>
<accession>A0ABP8VSZ3</accession>
<dbReference type="InterPro" id="IPR017441">
    <property type="entry name" value="Protein_kinase_ATP_BS"/>
</dbReference>
<dbReference type="Pfam" id="PF00069">
    <property type="entry name" value="Pkinase"/>
    <property type="match status" value="1"/>
</dbReference>
<dbReference type="EC" id="2.7.11.1" evidence="1"/>
<evidence type="ECO:0000256" key="7">
    <source>
        <dbReference type="PROSITE-ProRule" id="PRU10141"/>
    </source>
</evidence>
<evidence type="ECO:0000256" key="4">
    <source>
        <dbReference type="ARBA" id="ARBA00022741"/>
    </source>
</evidence>
<dbReference type="RefSeq" id="WP_345262401.1">
    <property type="nucleotide sequence ID" value="NZ_BAABIM010000001.1"/>
</dbReference>
<name>A0ABP8VSZ3_9ACTN</name>
<reference evidence="11" key="1">
    <citation type="journal article" date="2019" name="Int. J. Syst. Evol. Microbiol.">
        <title>The Global Catalogue of Microorganisms (GCM) 10K type strain sequencing project: providing services to taxonomists for standard genome sequencing and annotation.</title>
        <authorList>
            <consortium name="The Broad Institute Genomics Platform"/>
            <consortium name="The Broad Institute Genome Sequencing Center for Infectious Disease"/>
            <person name="Wu L."/>
            <person name="Ma J."/>
        </authorList>
    </citation>
    <scope>NUCLEOTIDE SEQUENCE [LARGE SCALE GENOMIC DNA]</scope>
    <source>
        <strain evidence="11">JCM 18127</strain>
    </source>
</reference>
<proteinExistence type="predicted"/>
<protein>
    <recommendedName>
        <fullName evidence="1">non-specific serine/threonine protein kinase</fullName>
        <ecNumber evidence="1">2.7.11.1</ecNumber>
    </recommendedName>
</protein>
<dbReference type="CDD" id="cd14014">
    <property type="entry name" value="STKc_PknB_like"/>
    <property type="match status" value="1"/>
</dbReference>
<dbReference type="Gene3D" id="1.10.510.10">
    <property type="entry name" value="Transferase(Phosphotransferase) domain 1"/>
    <property type="match status" value="1"/>
</dbReference>
<keyword evidence="11" id="KW-1185">Reference proteome</keyword>
<dbReference type="InterPro" id="IPR011009">
    <property type="entry name" value="Kinase-like_dom_sf"/>
</dbReference>
<dbReference type="InterPro" id="IPR008271">
    <property type="entry name" value="Ser/Thr_kinase_AS"/>
</dbReference>
<evidence type="ECO:0000259" key="9">
    <source>
        <dbReference type="PROSITE" id="PS50011"/>
    </source>
</evidence>
<feature type="domain" description="Protein kinase" evidence="9">
    <location>
        <begin position="14"/>
        <end position="278"/>
    </location>
</feature>
<dbReference type="PROSITE" id="PS00108">
    <property type="entry name" value="PROTEIN_KINASE_ST"/>
    <property type="match status" value="1"/>
</dbReference>
<evidence type="ECO:0000256" key="5">
    <source>
        <dbReference type="ARBA" id="ARBA00022777"/>
    </source>
</evidence>
<keyword evidence="5" id="KW-0418">Kinase</keyword>
<dbReference type="Proteomes" id="UP001500621">
    <property type="component" value="Unassembled WGS sequence"/>
</dbReference>
<evidence type="ECO:0000256" key="6">
    <source>
        <dbReference type="ARBA" id="ARBA00022840"/>
    </source>
</evidence>
<sequence>MSGAPTPGSTFGPYRVERLLGHGGMGAVFLAHDPRLNRPVALKVLLERHAQEETYLRRFQREAAVMARLDSPHVLSVFDHGVIDGWPYLVTQYAAGGDLATLLAERGPLPPALAARVCSQVADALAAAHAVGVVHRDVKAANVLVRDASPEQAGRIHVYLGDFGVAHDSSGGLTTAGAVAGTWNYLAPERAEGSAGTPLTDVYSVGCLFWETLTGRPPYAGSDVEVAMAHLTEPVPQLAAADATSQRADTVLARAMAKDPAHRPASALALREELRALVPPAVAPSFSGGPALGAGGPAAGSGRRGRGLLAGALALVLVAGGVTAGVLLTRDDEPAPTAGTGTSPDAEGDPDDAGTTAPPAPEPAPAVTGDLDGDGLGDVGYLDRDRGVLLTWRSTGSELTAPQGAAGRRPVEADALAGDLDGDGGEDLVEVDGDGAVVAVRVRRPGQPTVASPVPVTPGSSFLLADVTGDGVLDLVASSVQEGPLTVTVAVGDGAGGFGQASSWFDGPVDTGESDTAVVTAADLDGDAAADLVVAVPGGSGAQLRVLTAARGRFRAGGSVPAAALRDDSGTLLTADLAGDGAPELVYVTSGGIEDGVVVWPLDGSGAGGLGTSIRLPVAGGGAGVGDAYADEVALSDVDGDGRDDLVLVAYDSDFEGPRRAVVLRSLTAEGGRPELAAAQVWARDLPDEGYSHVLGPTTTAQWSGY</sequence>
<dbReference type="SUPFAM" id="SSF56112">
    <property type="entry name" value="Protein kinase-like (PK-like)"/>
    <property type="match status" value="1"/>
</dbReference>
<dbReference type="Gene3D" id="2.130.10.130">
    <property type="entry name" value="Integrin alpha, N-terminal"/>
    <property type="match status" value="1"/>
</dbReference>
<dbReference type="PANTHER" id="PTHR43289">
    <property type="entry name" value="MITOGEN-ACTIVATED PROTEIN KINASE KINASE KINASE 20-RELATED"/>
    <property type="match status" value="1"/>
</dbReference>
<evidence type="ECO:0000313" key="10">
    <source>
        <dbReference type="EMBL" id="GAA4670825.1"/>
    </source>
</evidence>
<evidence type="ECO:0000256" key="2">
    <source>
        <dbReference type="ARBA" id="ARBA00022527"/>
    </source>
</evidence>
<organism evidence="10 11">
    <name type="scientific">Nocardioides nanhaiensis</name>
    <dbReference type="NCBI Taxonomy" id="1476871"/>
    <lineage>
        <taxon>Bacteria</taxon>
        <taxon>Bacillati</taxon>
        <taxon>Actinomycetota</taxon>
        <taxon>Actinomycetes</taxon>
        <taxon>Propionibacteriales</taxon>
        <taxon>Nocardioidaceae</taxon>
        <taxon>Nocardioides</taxon>
    </lineage>
</organism>
<keyword evidence="6 7" id="KW-0067">ATP-binding</keyword>
<dbReference type="SMART" id="SM00220">
    <property type="entry name" value="S_TKc"/>
    <property type="match status" value="1"/>
</dbReference>
<dbReference type="Gene3D" id="3.30.200.20">
    <property type="entry name" value="Phosphorylase Kinase, domain 1"/>
    <property type="match status" value="1"/>
</dbReference>
<dbReference type="PANTHER" id="PTHR43289:SF6">
    <property type="entry name" value="SERINE_THREONINE-PROTEIN KINASE NEKL-3"/>
    <property type="match status" value="1"/>
</dbReference>
<comment type="caution">
    <text evidence="10">The sequence shown here is derived from an EMBL/GenBank/DDBJ whole genome shotgun (WGS) entry which is preliminary data.</text>
</comment>
<evidence type="ECO:0000256" key="8">
    <source>
        <dbReference type="SAM" id="MobiDB-lite"/>
    </source>
</evidence>
<keyword evidence="4 7" id="KW-0547">Nucleotide-binding</keyword>
<dbReference type="PROSITE" id="PS00107">
    <property type="entry name" value="PROTEIN_KINASE_ATP"/>
    <property type="match status" value="1"/>
</dbReference>
<evidence type="ECO:0000313" key="11">
    <source>
        <dbReference type="Proteomes" id="UP001500621"/>
    </source>
</evidence>
<dbReference type="EMBL" id="BAABIM010000001">
    <property type="protein sequence ID" value="GAA4670825.1"/>
    <property type="molecule type" value="Genomic_DNA"/>
</dbReference>
<dbReference type="InterPro" id="IPR000719">
    <property type="entry name" value="Prot_kinase_dom"/>
</dbReference>
<dbReference type="SUPFAM" id="SSF69318">
    <property type="entry name" value="Integrin alpha N-terminal domain"/>
    <property type="match status" value="1"/>
</dbReference>
<gene>
    <name evidence="10" type="ORF">GCM10023226_04280</name>
</gene>
<feature type="binding site" evidence="7">
    <location>
        <position position="43"/>
    </location>
    <ligand>
        <name>ATP</name>
        <dbReference type="ChEBI" id="CHEBI:30616"/>
    </ligand>
</feature>